<accession>A0A7N2L443</accession>
<dbReference type="InterPro" id="IPR036691">
    <property type="entry name" value="Endo/exonu/phosph_ase_sf"/>
</dbReference>
<evidence type="ECO:0000313" key="3">
    <source>
        <dbReference type="Proteomes" id="UP000594261"/>
    </source>
</evidence>
<dbReference type="InParanoid" id="A0A7N2L443"/>
<reference evidence="2 3" key="1">
    <citation type="journal article" date="2016" name="G3 (Bethesda)">
        <title>First Draft Assembly and Annotation of the Genome of a California Endemic Oak Quercus lobata Nee (Fagaceae).</title>
        <authorList>
            <person name="Sork V.L."/>
            <person name="Fitz-Gibbon S.T."/>
            <person name="Puiu D."/>
            <person name="Crepeau M."/>
            <person name="Gugger P.F."/>
            <person name="Sherman R."/>
            <person name="Stevens K."/>
            <person name="Langley C.H."/>
            <person name="Pellegrini M."/>
            <person name="Salzberg S.L."/>
        </authorList>
    </citation>
    <scope>NUCLEOTIDE SEQUENCE [LARGE SCALE GENOMIC DNA]</scope>
    <source>
        <strain evidence="2 3">cv. SW786</strain>
    </source>
</reference>
<proteinExistence type="predicted"/>
<dbReference type="PANTHER" id="PTHR33710">
    <property type="entry name" value="BNAC02G09200D PROTEIN"/>
    <property type="match status" value="1"/>
</dbReference>
<reference evidence="2" key="2">
    <citation type="submission" date="2021-01" db="UniProtKB">
        <authorList>
            <consortium name="EnsemblPlants"/>
        </authorList>
    </citation>
    <scope>IDENTIFICATION</scope>
</reference>
<dbReference type="Pfam" id="PF03372">
    <property type="entry name" value="Exo_endo_phos"/>
    <property type="match status" value="1"/>
</dbReference>
<dbReference type="Gramene" id="QL03p010778:mrna">
    <property type="protein sequence ID" value="QL03p010778:mrna:CDS:1"/>
    <property type="gene ID" value="QL03p010778"/>
</dbReference>
<dbReference type="InterPro" id="IPR005135">
    <property type="entry name" value="Endo/exonuclease/phosphatase"/>
</dbReference>
<dbReference type="Gene3D" id="3.60.10.10">
    <property type="entry name" value="Endonuclease/exonuclease/phosphatase"/>
    <property type="match status" value="1"/>
</dbReference>
<organism evidence="2 3">
    <name type="scientific">Quercus lobata</name>
    <name type="common">Valley oak</name>
    <dbReference type="NCBI Taxonomy" id="97700"/>
    <lineage>
        <taxon>Eukaryota</taxon>
        <taxon>Viridiplantae</taxon>
        <taxon>Streptophyta</taxon>
        <taxon>Embryophyta</taxon>
        <taxon>Tracheophyta</taxon>
        <taxon>Spermatophyta</taxon>
        <taxon>Magnoliopsida</taxon>
        <taxon>eudicotyledons</taxon>
        <taxon>Gunneridae</taxon>
        <taxon>Pentapetalae</taxon>
        <taxon>rosids</taxon>
        <taxon>fabids</taxon>
        <taxon>Fagales</taxon>
        <taxon>Fagaceae</taxon>
        <taxon>Quercus</taxon>
    </lineage>
</organism>
<sequence length="471" mass="54629">MRVLSWNYRGLGKSSVVLQCQKIAQEYWPDVLFLMETKLTKDKGEEIWSRCGFFYGWELPRDGLSGGILLAWMPNQRLQIRYASKNLVHTDLLDNKGTPLSITFAYGHPVLAKREDVWNKLKDLKMLTHLNWLCIGDFNQVLSNDDKFSFNQGVLLGADSLHNVISELSLCELATSGQRFTWMNKREEGDFVMERLDRAFASVDWINTYPNYALKKLPIARSDHGPIILVFDFKLPYRRRPFRFEQMWLSHSSCKNLVREAWGVRTTGSRAYQFRTKLSNVRRAFYTWNKEVFGRLEHDIAHKQAQLQTMQNSIISIDDVRKDKVFREELETLLHREEMMWAQKARCNWIILGDRNTKYFQTVVKQRRAKNKILQLRTEDGSVIEDQKGIENLLVNHFQKSYDGSVSASFENILNEIQTLPIPLVSSQQSCALDCPVSYSEIESTIFQLGSHKAPGPDGIPAFFIRNIGIL</sequence>
<dbReference type="EnsemblPlants" id="QL03p010778:mrna">
    <property type="protein sequence ID" value="QL03p010778:mrna:CDS:1"/>
    <property type="gene ID" value="QL03p010778"/>
</dbReference>
<dbReference type="GO" id="GO:0003824">
    <property type="term" value="F:catalytic activity"/>
    <property type="evidence" value="ECO:0007669"/>
    <property type="project" value="InterPro"/>
</dbReference>
<dbReference type="SUPFAM" id="SSF56219">
    <property type="entry name" value="DNase I-like"/>
    <property type="match status" value="1"/>
</dbReference>
<evidence type="ECO:0000259" key="1">
    <source>
        <dbReference type="Pfam" id="PF03372"/>
    </source>
</evidence>
<feature type="domain" description="Endonuclease/exonuclease/phosphatase" evidence="1">
    <location>
        <begin position="5"/>
        <end position="205"/>
    </location>
</feature>
<name>A0A7N2L443_QUELO</name>
<dbReference type="AlphaFoldDB" id="A0A7N2L443"/>
<dbReference type="OMA" id="QHIARYE"/>
<protein>
    <recommendedName>
        <fullName evidence="1">Endonuclease/exonuclease/phosphatase domain-containing protein</fullName>
    </recommendedName>
</protein>
<dbReference type="Proteomes" id="UP000594261">
    <property type="component" value="Chromosome 3"/>
</dbReference>
<dbReference type="PANTHER" id="PTHR33710:SF86">
    <property type="entry name" value="VIRAL MOVEMENT PROTEIN"/>
    <property type="match status" value="1"/>
</dbReference>
<dbReference type="EMBL" id="LRBV02000003">
    <property type="status" value="NOT_ANNOTATED_CDS"/>
    <property type="molecule type" value="Genomic_DNA"/>
</dbReference>
<keyword evidence="3" id="KW-1185">Reference proteome</keyword>
<evidence type="ECO:0000313" key="2">
    <source>
        <dbReference type="EnsemblPlants" id="QL03p010778:mrna:CDS:1"/>
    </source>
</evidence>